<proteinExistence type="predicted"/>
<protein>
    <submittedName>
        <fullName evidence="1">Pco063423</fullName>
    </submittedName>
</protein>
<reference evidence="1" key="1">
    <citation type="submission" date="2014-09" db="EMBL/GenBank/DDBJ databases">
        <authorList>
            <person name="Magalhaes I.L.F."/>
            <person name="Oliveira U."/>
            <person name="Santos F.R."/>
            <person name="Vidigal T.H.D.A."/>
            <person name="Brescovit A.D."/>
            <person name="Santos A.J."/>
        </authorList>
    </citation>
    <scope>NUCLEOTIDE SEQUENCE</scope>
    <source>
        <tissue evidence="1">Shoot tissue taken approximately 20 cm above the soil surface</tissue>
    </source>
</reference>
<name>A0A0A9D4A8_ARUDO</name>
<accession>A0A0A9D4A8</accession>
<organism evidence="1">
    <name type="scientific">Arundo donax</name>
    <name type="common">Giant reed</name>
    <name type="synonym">Donax arundinaceus</name>
    <dbReference type="NCBI Taxonomy" id="35708"/>
    <lineage>
        <taxon>Eukaryota</taxon>
        <taxon>Viridiplantae</taxon>
        <taxon>Streptophyta</taxon>
        <taxon>Embryophyta</taxon>
        <taxon>Tracheophyta</taxon>
        <taxon>Spermatophyta</taxon>
        <taxon>Magnoliopsida</taxon>
        <taxon>Liliopsida</taxon>
        <taxon>Poales</taxon>
        <taxon>Poaceae</taxon>
        <taxon>PACMAD clade</taxon>
        <taxon>Arundinoideae</taxon>
        <taxon>Arundineae</taxon>
        <taxon>Arundo</taxon>
    </lineage>
</organism>
<sequence length="41" mass="4681">MLQVSHDEHLITGSVDELWVVSEGKVTPFSGTFKDYKKMLK</sequence>
<reference evidence="1" key="2">
    <citation type="journal article" date="2015" name="Data Brief">
        <title>Shoot transcriptome of the giant reed, Arundo donax.</title>
        <authorList>
            <person name="Barrero R.A."/>
            <person name="Guerrero F.D."/>
            <person name="Moolhuijzen P."/>
            <person name="Goolsby J.A."/>
            <person name="Tidwell J."/>
            <person name="Bellgard S.E."/>
            <person name="Bellgard M.I."/>
        </authorList>
    </citation>
    <scope>NUCLEOTIDE SEQUENCE</scope>
    <source>
        <tissue evidence="1">Shoot tissue taken approximately 20 cm above the soil surface</tissue>
    </source>
</reference>
<evidence type="ECO:0000313" key="1">
    <source>
        <dbReference type="EMBL" id="JAD83449.1"/>
    </source>
</evidence>
<dbReference type="EMBL" id="GBRH01214446">
    <property type="protein sequence ID" value="JAD83449.1"/>
    <property type="molecule type" value="Transcribed_RNA"/>
</dbReference>
<dbReference type="AlphaFoldDB" id="A0A0A9D4A8"/>